<dbReference type="Gene3D" id="3.30.70.1450">
    <property type="entry name" value="Regulator of K+ conductance, C-terminal domain"/>
    <property type="match status" value="1"/>
</dbReference>
<organism evidence="6 7">
    <name type="scientific">Clostridium subterminale</name>
    <dbReference type="NCBI Taxonomy" id="1550"/>
    <lineage>
        <taxon>Bacteria</taxon>
        <taxon>Bacillati</taxon>
        <taxon>Bacillota</taxon>
        <taxon>Clostridia</taxon>
        <taxon>Eubacteriales</taxon>
        <taxon>Clostridiaceae</taxon>
        <taxon>Clostridium</taxon>
    </lineage>
</organism>
<dbReference type="PANTHER" id="PTHR44846">
    <property type="entry name" value="MANNOSYL-D-GLYCERATE TRANSPORT/METABOLISM SYSTEM REPRESSOR MNGR-RELATED"/>
    <property type="match status" value="1"/>
</dbReference>
<evidence type="ECO:0000259" key="4">
    <source>
        <dbReference type="PROSITE" id="PS50949"/>
    </source>
</evidence>
<reference evidence="6 7" key="1">
    <citation type="journal article" date="2019" name="Int. J. Syst. Evol. Microbiol.">
        <title>The Global Catalogue of Microorganisms (GCM) 10K type strain sequencing project: providing services to taxonomists for standard genome sequencing and annotation.</title>
        <authorList>
            <consortium name="The Broad Institute Genomics Platform"/>
            <consortium name="The Broad Institute Genome Sequencing Center for Infectious Disease"/>
            <person name="Wu L."/>
            <person name="Ma J."/>
        </authorList>
    </citation>
    <scope>NUCLEOTIDE SEQUENCE [LARGE SCALE GENOMIC DNA]</scope>
    <source>
        <strain evidence="6 7">JCM 1417</strain>
    </source>
</reference>
<evidence type="ECO:0000259" key="5">
    <source>
        <dbReference type="PROSITE" id="PS51202"/>
    </source>
</evidence>
<gene>
    <name evidence="6" type="ORF">GCM10008908_21810</name>
</gene>
<dbReference type="SUPFAM" id="SSF116726">
    <property type="entry name" value="TrkA C-terminal domain-like"/>
    <property type="match status" value="1"/>
</dbReference>
<dbReference type="InterPro" id="IPR036390">
    <property type="entry name" value="WH_DNA-bd_sf"/>
</dbReference>
<sequence>MENKFKITSPRYQQIAADVAAKIVDGHYKVGDKIYARSSLASQYGVSSETARRAICVLSDLNIVDTSKGSGVTIKSYENAIKFIKQYNDISTISNLKQDIIDSVDRQKKEIKFLYGCLSDLIDKTDRFRSVNPFTPFQIEITSATPYINKSVSDINFWHNTSATIIAIRRNDSLLMSPGPYATFQENDIFYFVGDENCMERVKKYLYP</sequence>
<dbReference type="PROSITE" id="PS50949">
    <property type="entry name" value="HTH_GNTR"/>
    <property type="match status" value="1"/>
</dbReference>
<dbReference type="InterPro" id="IPR006037">
    <property type="entry name" value="RCK_C"/>
</dbReference>
<evidence type="ECO:0000256" key="3">
    <source>
        <dbReference type="ARBA" id="ARBA00023163"/>
    </source>
</evidence>
<evidence type="ECO:0000256" key="1">
    <source>
        <dbReference type="ARBA" id="ARBA00023015"/>
    </source>
</evidence>
<evidence type="ECO:0000313" key="6">
    <source>
        <dbReference type="EMBL" id="GAA0773500.1"/>
    </source>
</evidence>
<dbReference type="InterPro" id="IPR050679">
    <property type="entry name" value="Bact_HTH_transcr_reg"/>
</dbReference>
<dbReference type="CDD" id="cd07377">
    <property type="entry name" value="WHTH_GntR"/>
    <property type="match status" value="1"/>
</dbReference>
<dbReference type="Pfam" id="PF02080">
    <property type="entry name" value="TrkA_C"/>
    <property type="match status" value="1"/>
</dbReference>
<dbReference type="Gene3D" id="1.10.10.10">
    <property type="entry name" value="Winged helix-like DNA-binding domain superfamily/Winged helix DNA-binding domain"/>
    <property type="match status" value="1"/>
</dbReference>
<dbReference type="PROSITE" id="PS51202">
    <property type="entry name" value="RCK_C"/>
    <property type="match status" value="1"/>
</dbReference>
<dbReference type="Proteomes" id="UP001501047">
    <property type="component" value="Unassembled WGS sequence"/>
</dbReference>
<feature type="domain" description="RCK C-terminal" evidence="5">
    <location>
        <begin position="123"/>
        <end position="208"/>
    </location>
</feature>
<proteinExistence type="predicted"/>
<dbReference type="Pfam" id="PF00392">
    <property type="entry name" value="GntR"/>
    <property type="match status" value="1"/>
</dbReference>
<dbReference type="SUPFAM" id="SSF46785">
    <property type="entry name" value="Winged helix' DNA-binding domain"/>
    <property type="match status" value="1"/>
</dbReference>
<dbReference type="PANTHER" id="PTHR44846:SF1">
    <property type="entry name" value="MANNOSYL-D-GLYCERATE TRANSPORT_METABOLISM SYSTEM REPRESSOR MNGR-RELATED"/>
    <property type="match status" value="1"/>
</dbReference>
<dbReference type="InterPro" id="IPR036721">
    <property type="entry name" value="RCK_C_sf"/>
</dbReference>
<keyword evidence="2" id="KW-0238">DNA-binding</keyword>
<dbReference type="EMBL" id="BAAACI010000006">
    <property type="protein sequence ID" value="GAA0773500.1"/>
    <property type="molecule type" value="Genomic_DNA"/>
</dbReference>
<feature type="domain" description="HTH gntR-type" evidence="4">
    <location>
        <begin position="9"/>
        <end position="77"/>
    </location>
</feature>
<dbReference type="SMART" id="SM00345">
    <property type="entry name" value="HTH_GNTR"/>
    <property type="match status" value="1"/>
</dbReference>
<accession>A0ABN1KQI8</accession>
<keyword evidence="7" id="KW-1185">Reference proteome</keyword>
<keyword evidence="1" id="KW-0805">Transcription regulation</keyword>
<dbReference type="RefSeq" id="WP_343826370.1">
    <property type="nucleotide sequence ID" value="NZ_BAAACI010000006.1"/>
</dbReference>
<dbReference type="InterPro" id="IPR000524">
    <property type="entry name" value="Tscrpt_reg_HTH_GntR"/>
</dbReference>
<protein>
    <submittedName>
        <fullName evidence="6">GntR family transcriptional regulator</fullName>
    </submittedName>
</protein>
<evidence type="ECO:0000256" key="2">
    <source>
        <dbReference type="ARBA" id="ARBA00023125"/>
    </source>
</evidence>
<evidence type="ECO:0000313" key="7">
    <source>
        <dbReference type="Proteomes" id="UP001501047"/>
    </source>
</evidence>
<comment type="caution">
    <text evidence="6">The sequence shown here is derived from an EMBL/GenBank/DDBJ whole genome shotgun (WGS) entry which is preliminary data.</text>
</comment>
<keyword evidence="3" id="KW-0804">Transcription</keyword>
<dbReference type="InterPro" id="IPR036388">
    <property type="entry name" value="WH-like_DNA-bd_sf"/>
</dbReference>
<name>A0ABN1KQI8_CLOSU</name>